<accession>A0ABY5K120</accession>
<keyword evidence="3" id="KW-0547">Nucleotide-binding</keyword>
<dbReference type="Pfam" id="PF00005">
    <property type="entry name" value="ABC_tran"/>
    <property type="match status" value="1"/>
</dbReference>
<sequence>MITLKNISFKVGKSNILAGIHMELKKGKVYGLLGPNGAGKTTLFKVLLNTIEYKGEVSKEDNHVPIGKLIEYPASYPNLTCAENLKLHASYADIAYSDSIVNHLLSVVGLPDAKHKKFRALSMGMKQRLGVAKALMGNPKLLLLDEPTNGLDPMGIKDMRNLIDQNLKSKQRTIVISSHNLNEVSLVTDTFLFMRDGKKILEMDNSEDIYLFGNVQQMPDNLNVKKDITLLKDNKKETYFILSESHFNKLKAMNDFVYRDVEKLTLENLYIKLMSSDLMEMKSYV</sequence>
<evidence type="ECO:0000313" key="7">
    <source>
        <dbReference type="Proteomes" id="UP001059773"/>
    </source>
</evidence>
<dbReference type="Proteomes" id="UP001059773">
    <property type="component" value="Chromosome"/>
</dbReference>
<dbReference type="Gene3D" id="3.40.50.300">
    <property type="entry name" value="P-loop containing nucleotide triphosphate hydrolases"/>
    <property type="match status" value="1"/>
</dbReference>
<evidence type="ECO:0000259" key="5">
    <source>
        <dbReference type="PROSITE" id="PS50893"/>
    </source>
</evidence>
<evidence type="ECO:0000256" key="2">
    <source>
        <dbReference type="ARBA" id="ARBA00022448"/>
    </source>
</evidence>
<dbReference type="InterPro" id="IPR003439">
    <property type="entry name" value="ABC_transporter-like_ATP-bd"/>
</dbReference>
<evidence type="ECO:0000256" key="4">
    <source>
        <dbReference type="ARBA" id="ARBA00022840"/>
    </source>
</evidence>
<dbReference type="PANTHER" id="PTHR43335">
    <property type="entry name" value="ABC TRANSPORTER, ATP-BINDING PROTEIN"/>
    <property type="match status" value="1"/>
</dbReference>
<gene>
    <name evidence="6" type="ORF">NP439_09360</name>
</gene>
<proteinExistence type="inferred from homology"/>
<dbReference type="PROSITE" id="PS50893">
    <property type="entry name" value="ABC_TRANSPORTER_2"/>
    <property type="match status" value="1"/>
</dbReference>
<evidence type="ECO:0000313" key="6">
    <source>
        <dbReference type="EMBL" id="UUI04822.1"/>
    </source>
</evidence>
<dbReference type="RefSeq" id="WP_256709724.1">
    <property type="nucleotide sequence ID" value="NZ_CP101914.1"/>
</dbReference>
<dbReference type="GO" id="GO:0005524">
    <property type="term" value="F:ATP binding"/>
    <property type="evidence" value="ECO:0007669"/>
    <property type="project" value="UniProtKB-KW"/>
</dbReference>
<keyword evidence="4 6" id="KW-0067">ATP-binding</keyword>
<organism evidence="6 7">
    <name type="scientific">Oceanobacillus jeddahense</name>
    <dbReference type="NCBI Taxonomy" id="1462527"/>
    <lineage>
        <taxon>Bacteria</taxon>
        <taxon>Bacillati</taxon>
        <taxon>Bacillota</taxon>
        <taxon>Bacilli</taxon>
        <taxon>Bacillales</taxon>
        <taxon>Bacillaceae</taxon>
        <taxon>Oceanobacillus</taxon>
    </lineage>
</organism>
<feature type="domain" description="ABC transporter" evidence="5">
    <location>
        <begin position="2"/>
        <end position="221"/>
    </location>
</feature>
<protein>
    <submittedName>
        <fullName evidence="6">ATP-binding cassette domain-containing protein</fullName>
    </submittedName>
</protein>
<reference evidence="6" key="1">
    <citation type="submission" date="2022-07" db="EMBL/GenBank/DDBJ databases">
        <title>FELIX.</title>
        <authorList>
            <person name="Wan K.H."/>
            <person name="Park S."/>
            <person name="Lawrence Q."/>
            <person name="Eichenberger J.P."/>
            <person name="Booth B.W."/>
            <person name="Piaggio A.J."/>
            <person name="Chandler J.C."/>
            <person name="Franklin A.B."/>
            <person name="Celniker S.E."/>
        </authorList>
    </citation>
    <scope>NUCLEOTIDE SEQUENCE</scope>
    <source>
        <strain evidence="6">QA-1986 374</strain>
    </source>
</reference>
<dbReference type="SUPFAM" id="SSF52540">
    <property type="entry name" value="P-loop containing nucleoside triphosphate hydrolases"/>
    <property type="match status" value="1"/>
</dbReference>
<name>A0ABY5K120_9BACI</name>
<dbReference type="PANTHER" id="PTHR43335:SF8">
    <property type="entry name" value="ABC TRANSPORTER, ATP-BINDING PROTEIN"/>
    <property type="match status" value="1"/>
</dbReference>
<evidence type="ECO:0000256" key="3">
    <source>
        <dbReference type="ARBA" id="ARBA00022741"/>
    </source>
</evidence>
<dbReference type="EMBL" id="CP101914">
    <property type="protein sequence ID" value="UUI04822.1"/>
    <property type="molecule type" value="Genomic_DNA"/>
</dbReference>
<keyword evidence="7" id="KW-1185">Reference proteome</keyword>
<comment type="similarity">
    <text evidence="1">Belongs to the ABC transporter superfamily.</text>
</comment>
<dbReference type="InterPro" id="IPR027417">
    <property type="entry name" value="P-loop_NTPase"/>
</dbReference>
<dbReference type="SMART" id="SM00382">
    <property type="entry name" value="AAA"/>
    <property type="match status" value="1"/>
</dbReference>
<keyword evidence="2" id="KW-0813">Transport</keyword>
<evidence type="ECO:0000256" key="1">
    <source>
        <dbReference type="ARBA" id="ARBA00005417"/>
    </source>
</evidence>
<dbReference type="InterPro" id="IPR003593">
    <property type="entry name" value="AAA+_ATPase"/>
</dbReference>